<protein>
    <recommendedName>
        <fullName evidence="2">F-box domain-containing protein</fullName>
    </recommendedName>
</protein>
<dbReference type="AlphaFoldDB" id="A0A077WSE1"/>
<sequence length="398" mass="45121">MLASSTKDQCAPPLPASADPSSAIGYLHKGRAYSERGYQRMAINMYDEGLSVTASSDPLYRQLQQAKKDAEERDNTRIDFISRLPMDTMTWIAPRLIHEDLPLENGYFEKHHAPLLVSKAWYQRLMKAGHVHYKDSVYRWEPEHCIQYAPFVKSLTLDLYGVSFDDLWSLGPTFDSLKKLSVRHMPDRRKVSVPFEPDRIMEGLRVVGDSLTHLKLHYDSIDSEATIALQSILNTRPHLTTLDIQHVDPDLSGATITFPRLTTLHLDVKTPVSNQVMTQLLNKLPCLESFSINLCSVKMIVATFLDHCPSLRYVGFGAFCDDDKGDPDDDVYDNTPFPKRYRQLSAGKMKLVLNSMPSNPFTAQELITILKHYSAVLETLVISAKIPNMPQQADEYCN</sequence>
<evidence type="ECO:0008006" key="2">
    <source>
        <dbReference type="Google" id="ProtNLM"/>
    </source>
</evidence>
<accession>A0A077WSE1</accession>
<dbReference type="SUPFAM" id="SSF52047">
    <property type="entry name" value="RNI-like"/>
    <property type="match status" value="1"/>
</dbReference>
<organism evidence="1">
    <name type="scientific">Lichtheimia ramosa</name>
    <dbReference type="NCBI Taxonomy" id="688394"/>
    <lineage>
        <taxon>Eukaryota</taxon>
        <taxon>Fungi</taxon>
        <taxon>Fungi incertae sedis</taxon>
        <taxon>Mucoromycota</taxon>
        <taxon>Mucoromycotina</taxon>
        <taxon>Mucoromycetes</taxon>
        <taxon>Mucorales</taxon>
        <taxon>Lichtheimiaceae</taxon>
        <taxon>Lichtheimia</taxon>
    </lineage>
</organism>
<gene>
    <name evidence="1" type="ORF">LRAMOSA10942</name>
</gene>
<dbReference type="OrthoDB" id="2236134at2759"/>
<proteinExistence type="predicted"/>
<dbReference type="InterPro" id="IPR032675">
    <property type="entry name" value="LRR_dom_sf"/>
</dbReference>
<reference evidence="1" key="1">
    <citation type="journal article" date="2014" name="Genome Announc.">
        <title>De novo whole-genome sequence and genome annotation of Lichtheimia ramosa.</title>
        <authorList>
            <person name="Linde J."/>
            <person name="Schwartze V."/>
            <person name="Binder U."/>
            <person name="Lass-Florl C."/>
            <person name="Voigt K."/>
            <person name="Horn F."/>
        </authorList>
    </citation>
    <scope>NUCLEOTIDE SEQUENCE</scope>
    <source>
        <strain evidence="1">JMRC FSU:6197</strain>
    </source>
</reference>
<dbReference type="EMBL" id="LK023333">
    <property type="protein sequence ID" value="CDS09582.1"/>
    <property type="molecule type" value="Genomic_DNA"/>
</dbReference>
<dbReference type="Gene3D" id="3.80.10.10">
    <property type="entry name" value="Ribonuclease Inhibitor"/>
    <property type="match status" value="1"/>
</dbReference>
<name>A0A077WSE1_9FUNG</name>
<evidence type="ECO:0000313" key="1">
    <source>
        <dbReference type="EMBL" id="CDS09582.1"/>
    </source>
</evidence>